<dbReference type="EMBL" id="CP039371">
    <property type="protein sequence ID" value="QCI11548.1"/>
    <property type="molecule type" value="Genomic_DNA"/>
</dbReference>
<proteinExistence type="predicted"/>
<protein>
    <submittedName>
        <fullName evidence="1">Uncharacterized protein</fullName>
    </submittedName>
</protein>
<dbReference type="AlphaFoldDB" id="A0A4D6XAW7"/>
<organism evidence="1 2">
    <name type="scientific">Pseudomonas putida</name>
    <name type="common">Arthrobacter siderocapsulatus</name>
    <dbReference type="NCBI Taxonomy" id="303"/>
    <lineage>
        <taxon>Bacteria</taxon>
        <taxon>Pseudomonadati</taxon>
        <taxon>Pseudomonadota</taxon>
        <taxon>Gammaproteobacteria</taxon>
        <taxon>Pseudomonadales</taxon>
        <taxon>Pseudomonadaceae</taxon>
        <taxon>Pseudomonas</taxon>
    </lineage>
</organism>
<dbReference type="Proteomes" id="UP000298551">
    <property type="component" value="Chromosome"/>
</dbReference>
<sequence length="166" mass="17867">MKFEDTFQRTDMRGIVYNVSKFTLTSEDRPRLRELHFGEAKQAHYLVSSKVVEVYDKMQAGQRPCLMLVGISRPLTRRQGDELNASRSKVSRYASSAAGSVGGAVGSLGGPFGATVGTAAAGGGMRMYVEKNLPTYHAGDILVSIEAQVSGGIGPQRTLESLIIKV</sequence>
<evidence type="ECO:0000313" key="1">
    <source>
        <dbReference type="EMBL" id="QCI11548.1"/>
    </source>
</evidence>
<evidence type="ECO:0000313" key="2">
    <source>
        <dbReference type="Proteomes" id="UP000298551"/>
    </source>
</evidence>
<accession>A0A4D6XAW7</accession>
<gene>
    <name evidence="1" type="ORF">E6B08_09190</name>
</gene>
<reference evidence="2" key="1">
    <citation type="submission" date="2019-04" db="EMBL/GenBank/DDBJ databases">
        <title>Genome sequence of Pseudomonas putida 1290, an auxin catabolizing strain.</title>
        <authorList>
            <person name="Laird T.S."/>
            <person name="Leveau J.H.J."/>
        </authorList>
    </citation>
    <scope>NUCLEOTIDE SEQUENCE [LARGE SCALE GENOMIC DNA]</scope>
    <source>
        <strain evidence="2">1290</strain>
    </source>
</reference>
<dbReference type="OrthoDB" id="7031990at2"/>
<dbReference type="RefSeq" id="WP_136913718.1">
    <property type="nucleotide sequence ID" value="NZ_CP039371.1"/>
</dbReference>
<name>A0A4D6XAW7_PSEPU</name>